<organism evidence="1 2">
    <name type="scientific">Clostridium collagenovorans DSM 3089</name>
    <dbReference type="NCBI Taxonomy" id="1121306"/>
    <lineage>
        <taxon>Bacteria</taxon>
        <taxon>Bacillati</taxon>
        <taxon>Bacillota</taxon>
        <taxon>Clostridia</taxon>
        <taxon>Eubacteriales</taxon>
        <taxon>Clostridiaceae</taxon>
        <taxon>Clostridium</taxon>
    </lineage>
</organism>
<dbReference type="SUPFAM" id="SSF101386">
    <property type="entry name" value="all-alpha NTP pyrophosphatases"/>
    <property type="match status" value="1"/>
</dbReference>
<reference evidence="1 2" key="1">
    <citation type="submission" date="2016-11" db="EMBL/GenBank/DDBJ databases">
        <authorList>
            <person name="Jaros S."/>
            <person name="Januszkiewicz K."/>
            <person name="Wedrychowicz H."/>
        </authorList>
    </citation>
    <scope>NUCLEOTIDE SEQUENCE [LARGE SCALE GENOMIC DNA]</scope>
    <source>
        <strain evidence="1 2">DSM 3089</strain>
    </source>
</reference>
<dbReference type="Proteomes" id="UP000184526">
    <property type="component" value="Unassembled WGS sequence"/>
</dbReference>
<accession>A0A1M5X922</accession>
<dbReference type="STRING" id="1121306.SAMN02745196_02107"/>
<dbReference type="InterPro" id="IPR016947">
    <property type="entry name" value="UCP030140"/>
</dbReference>
<evidence type="ECO:0000313" key="1">
    <source>
        <dbReference type="EMBL" id="SHH96142.1"/>
    </source>
</evidence>
<dbReference type="EMBL" id="FQXP01000007">
    <property type="protein sequence ID" value="SHH96142.1"/>
    <property type="molecule type" value="Genomic_DNA"/>
</dbReference>
<dbReference type="Pfam" id="PF08761">
    <property type="entry name" value="dUTPase_2"/>
    <property type="match status" value="1"/>
</dbReference>
<dbReference type="PIRSF" id="PIRSF030140">
    <property type="entry name" value="UCP030140"/>
    <property type="match status" value="1"/>
</dbReference>
<dbReference type="CDD" id="cd11527">
    <property type="entry name" value="NTP-PPase_dUTPase"/>
    <property type="match status" value="1"/>
</dbReference>
<sequence>MDLQNLFYLQSELDVHISSEHNLENEDLFDKKVLALLVELGEFANETRCFKFWSKKGPSEKAVMLEEYVDGLHFILSLGLIKEYTYINLVLNRNIITDGTDGFLNLYNTALSFKLHPTERNYENMFQCFLDLGSFFGFTGEDIENAYLEKNKVNHKRQEQGY</sequence>
<keyword evidence="2" id="KW-1185">Reference proteome</keyword>
<dbReference type="InterPro" id="IPR014871">
    <property type="entry name" value="dUTPase/dCTP_pyrophosphatase"/>
</dbReference>
<evidence type="ECO:0000313" key="2">
    <source>
        <dbReference type="Proteomes" id="UP000184526"/>
    </source>
</evidence>
<gene>
    <name evidence="1" type="ORF">SAMN02745196_02107</name>
</gene>
<protein>
    <submittedName>
        <fullName evidence="1">Dimeric dUTPase, all-alpha-NTP-PPase (MazG) superfamily</fullName>
    </submittedName>
</protein>
<dbReference type="Gene3D" id="1.10.4010.10">
    <property type="entry name" value="Type II deoxyuridine triphosphatase"/>
    <property type="match status" value="1"/>
</dbReference>
<name>A0A1M5X922_9CLOT</name>
<proteinExistence type="predicted"/>
<dbReference type="RefSeq" id="WP_072831972.1">
    <property type="nucleotide sequence ID" value="NZ_FQXP01000007.1"/>
</dbReference>
<dbReference type="AlphaFoldDB" id="A0A1M5X922"/>
<dbReference type="OrthoDB" id="5506143at2"/>